<accession>A0A1U7DK39</accession>
<organism evidence="1 2">
    <name type="scientific">Brevirhabdus pacifica</name>
    <dbReference type="NCBI Taxonomy" id="1267768"/>
    <lineage>
        <taxon>Bacteria</taxon>
        <taxon>Pseudomonadati</taxon>
        <taxon>Pseudomonadota</taxon>
        <taxon>Alphaproteobacteria</taxon>
        <taxon>Rhodobacterales</taxon>
        <taxon>Paracoccaceae</taxon>
        <taxon>Brevirhabdus</taxon>
    </lineage>
</organism>
<sequence>MAVARRKSYPETPDGRYFVARGRLWRKTDPSLDDATRRAAVKALMQARRAVGMALKEEGEAGQEAVAAARAQVDAAKRRLGERGPVWWQDGTPDETGRAPWNSSYAPWWEGLDEGLRKAGIGDTDSAD</sequence>
<accession>A0A2M9D4Z3</accession>
<dbReference type="RefSeq" id="WP_076980359.1">
    <property type="nucleotide sequence ID" value="NZ_CP019124.1"/>
</dbReference>
<protein>
    <submittedName>
        <fullName evidence="1">Uncharacterized protein</fullName>
    </submittedName>
</protein>
<keyword evidence="2" id="KW-1185">Reference proteome</keyword>
<reference evidence="1 2" key="1">
    <citation type="submission" date="2017-01" db="EMBL/GenBank/DDBJ databases">
        <title>Genomic analysis of Xuhuaishuia manganoxidans DY6-4.</title>
        <authorList>
            <person name="Wang X."/>
        </authorList>
    </citation>
    <scope>NUCLEOTIDE SEQUENCE [LARGE SCALE GENOMIC DNA]</scope>
    <source>
        <strain evidence="1 2">DY6-4</strain>
    </source>
</reference>
<evidence type="ECO:0000313" key="2">
    <source>
        <dbReference type="Proteomes" id="UP000187266"/>
    </source>
</evidence>
<dbReference type="OrthoDB" id="34459at2"/>
<dbReference type="STRING" id="1267768.BV394_11885"/>
<name>A0A1U7DK39_9RHOB</name>
<evidence type="ECO:0000313" key="1">
    <source>
        <dbReference type="EMBL" id="APX90341.1"/>
    </source>
</evidence>
<dbReference type="AlphaFoldDB" id="A0A1U7DK39"/>
<dbReference type="EMBL" id="CP019124">
    <property type="protein sequence ID" value="APX90341.1"/>
    <property type="molecule type" value="Genomic_DNA"/>
</dbReference>
<dbReference type="Proteomes" id="UP000187266">
    <property type="component" value="Chromosome"/>
</dbReference>
<gene>
    <name evidence="1" type="ORF">BV394_11885</name>
</gene>
<proteinExistence type="predicted"/>